<gene>
    <name evidence="2" type="ORF">NDU88_004427</name>
</gene>
<dbReference type="EMBL" id="JANPWB010000007">
    <property type="protein sequence ID" value="KAJ1172582.1"/>
    <property type="molecule type" value="Genomic_DNA"/>
</dbReference>
<evidence type="ECO:0000256" key="1">
    <source>
        <dbReference type="SAM" id="MobiDB-lite"/>
    </source>
</evidence>
<proteinExistence type="predicted"/>
<feature type="compositionally biased region" description="Basic and acidic residues" evidence="1">
    <location>
        <begin position="119"/>
        <end position="136"/>
    </location>
</feature>
<dbReference type="AlphaFoldDB" id="A0AAV7T7L7"/>
<sequence>MRQGAARPHLQTPAECVFRSAFPLGPAAPAEFACRCVAAAGSASWGVAEPRGLPAQCLGHGSPPHRVQTPNPLLPTGGGPGGLSLPCHASSPSAYGGQSELGSKGRSQESMQMRKLRPSYHDETCGYKSDEAGPCG</sequence>
<feature type="region of interest" description="Disordered" evidence="1">
    <location>
        <begin position="55"/>
        <end position="136"/>
    </location>
</feature>
<evidence type="ECO:0000313" key="2">
    <source>
        <dbReference type="EMBL" id="KAJ1172582.1"/>
    </source>
</evidence>
<reference evidence="2" key="1">
    <citation type="journal article" date="2022" name="bioRxiv">
        <title>Sequencing and chromosome-scale assembly of the giantPleurodeles waltlgenome.</title>
        <authorList>
            <person name="Brown T."/>
            <person name="Elewa A."/>
            <person name="Iarovenko S."/>
            <person name="Subramanian E."/>
            <person name="Araus A.J."/>
            <person name="Petzold A."/>
            <person name="Susuki M."/>
            <person name="Suzuki K.-i.T."/>
            <person name="Hayashi T."/>
            <person name="Toyoda A."/>
            <person name="Oliveira C."/>
            <person name="Osipova E."/>
            <person name="Leigh N.D."/>
            <person name="Simon A."/>
            <person name="Yun M.H."/>
        </authorList>
    </citation>
    <scope>NUCLEOTIDE SEQUENCE</scope>
    <source>
        <strain evidence="2">20211129_DDA</strain>
        <tissue evidence="2">Liver</tissue>
    </source>
</reference>
<keyword evidence="3" id="KW-1185">Reference proteome</keyword>
<name>A0AAV7T7L7_PLEWA</name>
<protein>
    <submittedName>
        <fullName evidence="2">Uncharacterized protein</fullName>
    </submittedName>
</protein>
<evidence type="ECO:0000313" key="3">
    <source>
        <dbReference type="Proteomes" id="UP001066276"/>
    </source>
</evidence>
<dbReference type="Proteomes" id="UP001066276">
    <property type="component" value="Chromosome 4_1"/>
</dbReference>
<organism evidence="2 3">
    <name type="scientific">Pleurodeles waltl</name>
    <name type="common">Iberian ribbed newt</name>
    <dbReference type="NCBI Taxonomy" id="8319"/>
    <lineage>
        <taxon>Eukaryota</taxon>
        <taxon>Metazoa</taxon>
        <taxon>Chordata</taxon>
        <taxon>Craniata</taxon>
        <taxon>Vertebrata</taxon>
        <taxon>Euteleostomi</taxon>
        <taxon>Amphibia</taxon>
        <taxon>Batrachia</taxon>
        <taxon>Caudata</taxon>
        <taxon>Salamandroidea</taxon>
        <taxon>Salamandridae</taxon>
        <taxon>Pleurodelinae</taxon>
        <taxon>Pleurodeles</taxon>
    </lineage>
</organism>
<accession>A0AAV7T7L7</accession>
<comment type="caution">
    <text evidence="2">The sequence shown here is derived from an EMBL/GenBank/DDBJ whole genome shotgun (WGS) entry which is preliminary data.</text>
</comment>